<evidence type="ECO:0000256" key="6">
    <source>
        <dbReference type="SAM" id="Phobius"/>
    </source>
</evidence>
<dbReference type="STRING" id="1121898.GCA_000422725_02945"/>
<feature type="transmembrane region" description="Helical" evidence="6">
    <location>
        <begin position="22"/>
        <end position="55"/>
    </location>
</feature>
<proteinExistence type="predicted"/>
<protein>
    <recommendedName>
        <fullName evidence="7">RDD domain-containing protein</fullName>
    </recommendedName>
</protein>
<comment type="caution">
    <text evidence="8">The sequence shown here is derived from an EMBL/GenBank/DDBJ whole genome shotgun (WGS) entry which is preliminary data.</text>
</comment>
<dbReference type="Proteomes" id="UP000030111">
    <property type="component" value="Unassembled WGS sequence"/>
</dbReference>
<keyword evidence="2" id="KW-1003">Cell membrane</keyword>
<comment type="subcellular location">
    <subcellularLocation>
        <location evidence="1">Cell membrane</location>
        <topology evidence="1">Multi-pass membrane protein</topology>
    </subcellularLocation>
</comment>
<keyword evidence="5 6" id="KW-0472">Membrane</keyword>
<evidence type="ECO:0000256" key="3">
    <source>
        <dbReference type="ARBA" id="ARBA00022692"/>
    </source>
</evidence>
<name>A0A0A2MVF9_9FLAO</name>
<accession>A0A0A2MVF9</accession>
<dbReference type="PANTHER" id="PTHR36115:SF4">
    <property type="entry name" value="MEMBRANE PROTEIN"/>
    <property type="match status" value="1"/>
</dbReference>
<keyword evidence="9" id="KW-1185">Reference proteome</keyword>
<evidence type="ECO:0000256" key="4">
    <source>
        <dbReference type="ARBA" id="ARBA00022989"/>
    </source>
</evidence>
<dbReference type="GO" id="GO:0005886">
    <property type="term" value="C:plasma membrane"/>
    <property type="evidence" value="ECO:0007669"/>
    <property type="project" value="UniProtKB-SubCell"/>
</dbReference>
<dbReference type="Pfam" id="PF06271">
    <property type="entry name" value="RDD"/>
    <property type="match status" value="1"/>
</dbReference>
<dbReference type="EMBL" id="JRLY01000011">
    <property type="protein sequence ID" value="KGO92175.1"/>
    <property type="molecule type" value="Genomic_DNA"/>
</dbReference>
<dbReference type="PANTHER" id="PTHR36115">
    <property type="entry name" value="PROLINE-RICH ANTIGEN HOMOLOG-RELATED"/>
    <property type="match status" value="1"/>
</dbReference>
<reference evidence="8 9" key="1">
    <citation type="submission" date="2013-09" db="EMBL/GenBank/DDBJ databases">
        <authorList>
            <person name="Zeng Z."/>
            <person name="Chen C."/>
        </authorList>
    </citation>
    <scope>NUCLEOTIDE SEQUENCE [LARGE SCALE GENOMIC DNA]</scope>
    <source>
        <strain evidence="8 9">WB 4.1-42</strain>
    </source>
</reference>
<sequence length="166" mass="18176">MATTNTISTDVLVDRPVRFANLLIDIVAIFIFAFIAIIIVTLLSLIIGNGLAVWLSGMSDAEANILGVLIMSIYYIAMELTTGRTIGKYITGTMIVMEDGTKPKAKAVIIRTLCRFLPFEVFSFFGSYPRGWHDSAAGIYVVNVKKFNAALQIKNSFSEIGAVQDI</sequence>
<dbReference type="AlphaFoldDB" id="A0A0A2MVF9"/>
<dbReference type="RefSeq" id="WP_035738751.1">
    <property type="nucleotide sequence ID" value="NZ_AUGP01000025.1"/>
</dbReference>
<organism evidence="8 9">
    <name type="scientific">Flavobacterium subsaxonicum WB 4.1-42 = DSM 21790</name>
    <dbReference type="NCBI Taxonomy" id="1121898"/>
    <lineage>
        <taxon>Bacteria</taxon>
        <taxon>Pseudomonadati</taxon>
        <taxon>Bacteroidota</taxon>
        <taxon>Flavobacteriia</taxon>
        <taxon>Flavobacteriales</taxon>
        <taxon>Flavobacteriaceae</taxon>
        <taxon>Flavobacterium</taxon>
    </lineage>
</organism>
<evidence type="ECO:0000313" key="8">
    <source>
        <dbReference type="EMBL" id="KGO92175.1"/>
    </source>
</evidence>
<keyword evidence="3 6" id="KW-0812">Transmembrane</keyword>
<dbReference type="InterPro" id="IPR010432">
    <property type="entry name" value="RDD"/>
</dbReference>
<evidence type="ECO:0000256" key="1">
    <source>
        <dbReference type="ARBA" id="ARBA00004651"/>
    </source>
</evidence>
<gene>
    <name evidence="8" type="ORF">Q766_13505</name>
</gene>
<evidence type="ECO:0000259" key="7">
    <source>
        <dbReference type="Pfam" id="PF06271"/>
    </source>
</evidence>
<feature type="transmembrane region" description="Helical" evidence="6">
    <location>
        <begin position="61"/>
        <end position="78"/>
    </location>
</feature>
<evidence type="ECO:0000256" key="2">
    <source>
        <dbReference type="ARBA" id="ARBA00022475"/>
    </source>
</evidence>
<dbReference type="InterPro" id="IPR051791">
    <property type="entry name" value="Pra-immunoreactive"/>
</dbReference>
<keyword evidence="4 6" id="KW-1133">Transmembrane helix</keyword>
<dbReference type="eggNOG" id="COG1714">
    <property type="taxonomic scope" value="Bacteria"/>
</dbReference>
<dbReference type="OrthoDB" id="762068at2"/>
<evidence type="ECO:0000256" key="5">
    <source>
        <dbReference type="ARBA" id="ARBA00023136"/>
    </source>
</evidence>
<evidence type="ECO:0000313" key="9">
    <source>
        <dbReference type="Proteomes" id="UP000030111"/>
    </source>
</evidence>
<feature type="domain" description="RDD" evidence="7">
    <location>
        <begin position="18"/>
        <end position="126"/>
    </location>
</feature>